<keyword evidence="1" id="KW-0808">Transferase</keyword>
<dbReference type="InterPro" id="IPR036890">
    <property type="entry name" value="HATPase_C_sf"/>
</dbReference>
<sequence length="116" mass="12978">MKQADRLRNLVDRLLGRSNPGCTSPKAFTKWPSASVKLVSMELPDNVRLIRDYDPSLPELPHDPDQIEQVLLNIVRNALQALGPEGGQIVLRTRTAFQLTLPWHALPSGGPHRRGR</sequence>
<organism evidence="1 2">
    <name type="scientific">Leclercia adecarboxylata</name>
    <dbReference type="NCBI Taxonomy" id="83655"/>
    <lineage>
        <taxon>Bacteria</taxon>
        <taxon>Pseudomonadati</taxon>
        <taxon>Pseudomonadota</taxon>
        <taxon>Gammaproteobacteria</taxon>
        <taxon>Enterobacterales</taxon>
        <taxon>Enterobacteriaceae</taxon>
        <taxon>Leclercia</taxon>
    </lineage>
</organism>
<dbReference type="EMBL" id="LR590464">
    <property type="protein sequence ID" value="VTP83587.1"/>
    <property type="molecule type" value="Genomic_DNA"/>
</dbReference>
<reference evidence="1 2" key="1">
    <citation type="submission" date="2019-05" db="EMBL/GenBank/DDBJ databases">
        <authorList>
            <consortium name="Pathogen Informatics"/>
        </authorList>
    </citation>
    <scope>NUCLEOTIDE SEQUENCE [LARGE SCALE GENOMIC DNA]</scope>
    <source>
        <strain evidence="1 2">NCTC13032</strain>
    </source>
</reference>
<evidence type="ECO:0000313" key="2">
    <source>
        <dbReference type="Proteomes" id="UP000310719"/>
    </source>
</evidence>
<accession>A0A4U9IYL5</accession>
<dbReference type="GO" id="GO:0004673">
    <property type="term" value="F:protein histidine kinase activity"/>
    <property type="evidence" value="ECO:0007669"/>
    <property type="project" value="UniProtKB-EC"/>
</dbReference>
<dbReference type="EC" id="2.7.13.3" evidence="1"/>
<proteinExistence type="predicted"/>
<dbReference type="AlphaFoldDB" id="A0A4U9IYL5"/>
<name>A0A4U9IYL5_9ENTR</name>
<dbReference type="Proteomes" id="UP000310719">
    <property type="component" value="Chromosome"/>
</dbReference>
<evidence type="ECO:0000313" key="1">
    <source>
        <dbReference type="EMBL" id="VTP83587.1"/>
    </source>
</evidence>
<dbReference type="Gene3D" id="3.30.565.10">
    <property type="entry name" value="Histidine kinase-like ATPase, C-terminal domain"/>
    <property type="match status" value="1"/>
</dbReference>
<protein>
    <submittedName>
        <fullName evidence="1">Nitrogen regulation protein NR(II)</fullName>
        <ecNumber evidence="1">2.7.13.3</ecNumber>
    </submittedName>
</protein>
<dbReference type="SUPFAM" id="SSF55874">
    <property type="entry name" value="ATPase domain of HSP90 chaperone/DNA topoisomerase II/histidine kinase"/>
    <property type="match status" value="1"/>
</dbReference>
<gene>
    <name evidence="1" type="primary">glnL_2</name>
    <name evidence="1" type="ORF">NCTC13032_07383</name>
</gene>